<keyword evidence="2" id="KW-1185">Reference proteome</keyword>
<proteinExistence type="predicted"/>
<evidence type="ECO:0000313" key="2">
    <source>
        <dbReference type="Proteomes" id="UP001499938"/>
    </source>
</evidence>
<name>A0ABP4YCD1_9MICO</name>
<dbReference type="EMBL" id="BAAAPO010000047">
    <property type="protein sequence ID" value="GAA1805244.1"/>
    <property type="molecule type" value="Genomic_DNA"/>
</dbReference>
<gene>
    <name evidence="1" type="ORF">GCM10009811_31080</name>
</gene>
<accession>A0ABP4YCD1</accession>
<protein>
    <recommendedName>
        <fullName evidence="3">Secreted protein</fullName>
    </recommendedName>
</protein>
<dbReference type="Proteomes" id="UP001499938">
    <property type="component" value="Unassembled WGS sequence"/>
</dbReference>
<sequence length="63" mass="6499">MYFVLLASLHRVIHGVCTTLLGVFHKLSTWHTQGGFVVTGGVAYGVVIPPSGGLFGGLSVGAD</sequence>
<evidence type="ECO:0000313" key="1">
    <source>
        <dbReference type="EMBL" id="GAA1805244.1"/>
    </source>
</evidence>
<reference evidence="2" key="1">
    <citation type="journal article" date="2019" name="Int. J. Syst. Evol. Microbiol.">
        <title>The Global Catalogue of Microorganisms (GCM) 10K type strain sequencing project: providing services to taxonomists for standard genome sequencing and annotation.</title>
        <authorList>
            <consortium name="The Broad Institute Genomics Platform"/>
            <consortium name="The Broad Institute Genome Sequencing Center for Infectious Disease"/>
            <person name="Wu L."/>
            <person name="Ma J."/>
        </authorList>
    </citation>
    <scope>NUCLEOTIDE SEQUENCE [LARGE SCALE GENOMIC DNA]</scope>
    <source>
        <strain evidence="2">JCM 15592</strain>
    </source>
</reference>
<comment type="caution">
    <text evidence="1">The sequence shown here is derived from an EMBL/GenBank/DDBJ whole genome shotgun (WGS) entry which is preliminary data.</text>
</comment>
<evidence type="ECO:0008006" key="3">
    <source>
        <dbReference type="Google" id="ProtNLM"/>
    </source>
</evidence>
<organism evidence="1 2">
    <name type="scientific">Nostocoides veronense</name>
    <dbReference type="NCBI Taxonomy" id="330836"/>
    <lineage>
        <taxon>Bacteria</taxon>
        <taxon>Bacillati</taxon>
        <taxon>Actinomycetota</taxon>
        <taxon>Actinomycetes</taxon>
        <taxon>Micrococcales</taxon>
        <taxon>Intrasporangiaceae</taxon>
        <taxon>Nostocoides</taxon>
    </lineage>
</organism>